<keyword evidence="2" id="KW-0489">Methyltransferase</keyword>
<evidence type="ECO:0000259" key="8">
    <source>
        <dbReference type="PROSITE" id="PS51332"/>
    </source>
</evidence>
<feature type="domain" description="B12-binding" evidence="8">
    <location>
        <begin position="14"/>
        <end position="149"/>
    </location>
</feature>
<dbReference type="InterPro" id="IPR058240">
    <property type="entry name" value="rSAM_sf"/>
</dbReference>
<dbReference type="SFLD" id="SFLDG01082">
    <property type="entry name" value="B12-binding_domain_containing"/>
    <property type="match status" value="1"/>
</dbReference>
<evidence type="ECO:0000256" key="7">
    <source>
        <dbReference type="ARBA" id="ARBA00023014"/>
    </source>
</evidence>
<dbReference type="PROSITE" id="PS51332">
    <property type="entry name" value="B12_BINDING"/>
    <property type="match status" value="1"/>
</dbReference>
<feature type="domain" description="Radical SAM core" evidence="9">
    <location>
        <begin position="200"/>
        <end position="425"/>
    </location>
</feature>
<reference evidence="11" key="1">
    <citation type="submission" date="2015-11" db="EMBL/GenBank/DDBJ databases">
        <authorList>
            <person name="Varghese N."/>
        </authorList>
    </citation>
    <scope>NUCLEOTIDE SEQUENCE [LARGE SCALE GENOMIC DNA]</scope>
    <source>
        <strain evidence="11">JGI-23</strain>
    </source>
</reference>
<dbReference type="RefSeq" id="WP_092349937.1">
    <property type="nucleotide sequence ID" value="NZ_CZVW01000011.1"/>
</dbReference>
<evidence type="ECO:0000256" key="3">
    <source>
        <dbReference type="ARBA" id="ARBA00022679"/>
    </source>
</evidence>
<dbReference type="GO" id="GO:0051539">
    <property type="term" value="F:4 iron, 4 sulfur cluster binding"/>
    <property type="evidence" value="ECO:0007669"/>
    <property type="project" value="UniProtKB-KW"/>
</dbReference>
<evidence type="ECO:0000256" key="4">
    <source>
        <dbReference type="ARBA" id="ARBA00022691"/>
    </source>
</evidence>
<dbReference type="InterPro" id="IPR034466">
    <property type="entry name" value="Methyltransferase_Class_B"/>
</dbReference>
<dbReference type="OrthoDB" id="9801424at2"/>
<keyword evidence="7" id="KW-0411">Iron-sulfur</keyword>
<proteinExistence type="predicted"/>
<dbReference type="EMBL" id="CZVW01000011">
    <property type="protein sequence ID" value="CUT02184.1"/>
    <property type="molecule type" value="Genomic_DNA"/>
</dbReference>
<dbReference type="SMART" id="SM00729">
    <property type="entry name" value="Elp3"/>
    <property type="match status" value="1"/>
</dbReference>
<dbReference type="InterPro" id="IPR006638">
    <property type="entry name" value="Elp3/MiaA/NifB-like_rSAM"/>
</dbReference>
<comment type="cofactor">
    <cofactor evidence="1">
        <name>[4Fe-4S] cluster</name>
        <dbReference type="ChEBI" id="CHEBI:49883"/>
    </cofactor>
</comment>
<protein>
    <submittedName>
        <fullName evidence="10">Radical SAM superfamily enzyme YgiQ, UPF0313 family</fullName>
    </submittedName>
</protein>
<dbReference type="InterPro" id="IPR023404">
    <property type="entry name" value="rSAM_horseshoe"/>
</dbReference>
<evidence type="ECO:0000313" key="10">
    <source>
        <dbReference type="EMBL" id="CUT02184.1"/>
    </source>
</evidence>
<dbReference type="SFLD" id="SFLDG01123">
    <property type="entry name" value="methyltransferase_(Class_B)"/>
    <property type="match status" value="1"/>
</dbReference>
<name>A0A0P1NT65_9BACT</name>
<evidence type="ECO:0000256" key="1">
    <source>
        <dbReference type="ARBA" id="ARBA00001966"/>
    </source>
</evidence>
<dbReference type="GO" id="GO:0003824">
    <property type="term" value="F:catalytic activity"/>
    <property type="evidence" value="ECO:0007669"/>
    <property type="project" value="InterPro"/>
</dbReference>
<dbReference type="GO" id="GO:0046872">
    <property type="term" value="F:metal ion binding"/>
    <property type="evidence" value="ECO:0007669"/>
    <property type="project" value="UniProtKB-KW"/>
</dbReference>
<gene>
    <name evidence="10" type="ORF">JGI23_01201</name>
</gene>
<dbReference type="InterPro" id="IPR006158">
    <property type="entry name" value="Cobalamin-bd"/>
</dbReference>
<dbReference type="SFLD" id="SFLDS00029">
    <property type="entry name" value="Radical_SAM"/>
    <property type="match status" value="1"/>
</dbReference>
<dbReference type="Pfam" id="PF04055">
    <property type="entry name" value="Radical_SAM"/>
    <property type="match status" value="1"/>
</dbReference>
<dbReference type="PROSITE" id="PS51918">
    <property type="entry name" value="RADICAL_SAM"/>
    <property type="match status" value="1"/>
</dbReference>
<dbReference type="Proteomes" id="UP000199197">
    <property type="component" value="Unassembled WGS sequence"/>
</dbReference>
<dbReference type="SUPFAM" id="SSF102114">
    <property type="entry name" value="Radical SAM enzymes"/>
    <property type="match status" value="1"/>
</dbReference>
<dbReference type="GO" id="GO:0005829">
    <property type="term" value="C:cytosol"/>
    <property type="evidence" value="ECO:0007669"/>
    <property type="project" value="TreeGrafter"/>
</dbReference>
<dbReference type="CDD" id="cd02068">
    <property type="entry name" value="radical_SAM_B12_BD"/>
    <property type="match status" value="1"/>
</dbReference>
<evidence type="ECO:0000256" key="5">
    <source>
        <dbReference type="ARBA" id="ARBA00022723"/>
    </source>
</evidence>
<evidence type="ECO:0000313" key="11">
    <source>
        <dbReference type="Proteomes" id="UP000199197"/>
    </source>
</evidence>
<dbReference type="Gene3D" id="3.80.30.20">
    <property type="entry name" value="tm_1862 like domain"/>
    <property type="match status" value="1"/>
</dbReference>
<keyword evidence="3" id="KW-0808">Transferase</keyword>
<accession>A0A0P1NT65</accession>
<dbReference type="InterPro" id="IPR051198">
    <property type="entry name" value="BchE-like"/>
</dbReference>
<organism evidence="10 11">
    <name type="scientific">Candidatus Chryseopegocella kryptomonas</name>
    <dbReference type="NCBI Taxonomy" id="1633643"/>
    <lineage>
        <taxon>Bacteria</taxon>
        <taxon>Pseudomonadati</taxon>
        <taxon>Candidatus Kryptoniota</taxon>
        <taxon>Candidatus Chryseopegocella</taxon>
    </lineage>
</organism>
<keyword evidence="11" id="KW-1185">Reference proteome</keyword>
<dbReference type="PANTHER" id="PTHR43409:SF7">
    <property type="entry name" value="BLL1977 PROTEIN"/>
    <property type="match status" value="1"/>
</dbReference>
<sequence length="493" mass="57682">MSIDIALVHPLFIEKDPVEKKIMTPYFPLGLMYLASVLRENGYEVELFDCTFRKDFDEFENFMKTKKPKLVGITSLITIRRNALIIADIAHRYGAKVILGGPDPTALPERYLLYKGTKNEFPVDAVVFDEGEITMLELANFYFKKDDFPNDLMEIKGLRLRDDNGKVISTGNRELIQNLDSIPFPARDLVDMDDYRKAWRKKHGYWSLTIINSRGCPYHCSWCQKAVFGRKYRIRSPQNSAQEMKLLKEVYSPDFIRVVDDITGVQKNWVLKWSEEVIKRDAIIPFECLTRVNLASEDMLKALKDMGCEKIYFGAESGSQKVLNAMDKGITVEQIYKASELCKKLGIKTYFFMMVGYPGEDIEDIKLSIKLLRETLPDEFSTTIAYPLPGTKFYEQVRDRLMFESQDWMLDWDYTAENKLLFKREKYNTTFYRWAIRWMNREWKDAWYKAGKKANFYEKFKNKIELQISKSIVNFLAHTSKSNVVQFQPAEGR</sequence>
<dbReference type="GO" id="GO:0031419">
    <property type="term" value="F:cobalamin binding"/>
    <property type="evidence" value="ECO:0007669"/>
    <property type="project" value="InterPro"/>
</dbReference>
<dbReference type="Pfam" id="PF02310">
    <property type="entry name" value="B12-binding"/>
    <property type="match status" value="1"/>
</dbReference>
<keyword evidence="6" id="KW-0408">Iron</keyword>
<evidence type="ECO:0000256" key="2">
    <source>
        <dbReference type="ARBA" id="ARBA00022603"/>
    </source>
</evidence>
<evidence type="ECO:0000259" key="9">
    <source>
        <dbReference type="PROSITE" id="PS51918"/>
    </source>
</evidence>
<dbReference type="CDD" id="cd01335">
    <property type="entry name" value="Radical_SAM"/>
    <property type="match status" value="1"/>
</dbReference>
<dbReference type="AlphaFoldDB" id="A0A0P1NT65"/>
<dbReference type="PANTHER" id="PTHR43409">
    <property type="entry name" value="ANAEROBIC MAGNESIUM-PROTOPORPHYRIN IX MONOMETHYL ESTER CYCLASE-RELATED"/>
    <property type="match status" value="1"/>
</dbReference>
<keyword evidence="5" id="KW-0479">Metal-binding</keyword>
<evidence type="ECO:0000256" key="6">
    <source>
        <dbReference type="ARBA" id="ARBA00023004"/>
    </source>
</evidence>
<dbReference type="InterPro" id="IPR007197">
    <property type="entry name" value="rSAM"/>
</dbReference>
<keyword evidence="4" id="KW-0949">S-adenosyl-L-methionine</keyword>
<dbReference type="Gene3D" id="3.40.50.280">
    <property type="entry name" value="Cobalamin-binding domain"/>
    <property type="match status" value="1"/>
</dbReference>